<comment type="caution">
    <text evidence="1">The sequence shown here is derived from an EMBL/GenBank/DDBJ whole genome shotgun (WGS) entry which is preliminary data.</text>
</comment>
<organism evidence="1 2">
    <name type="scientific">Ferruginibacter yonginensis</name>
    <dbReference type="NCBI Taxonomy" id="1310416"/>
    <lineage>
        <taxon>Bacteria</taxon>
        <taxon>Pseudomonadati</taxon>
        <taxon>Bacteroidota</taxon>
        <taxon>Chitinophagia</taxon>
        <taxon>Chitinophagales</taxon>
        <taxon>Chitinophagaceae</taxon>
        <taxon>Ferruginibacter</taxon>
    </lineage>
</organism>
<evidence type="ECO:0000313" key="1">
    <source>
        <dbReference type="EMBL" id="MFC4262008.1"/>
    </source>
</evidence>
<dbReference type="EMBL" id="JBHSCZ010000001">
    <property type="protein sequence ID" value="MFC4262008.1"/>
    <property type="molecule type" value="Genomic_DNA"/>
</dbReference>
<proteinExistence type="predicted"/>
<sequence length="225" mass="26617">MMIPHYFKKRWLLSYLFIFFISCTNQQNKVTTISFKDSIALQQKIKINLVELQSIKATIQAGDIITREGNDFTSQSLKKLNRRDETFSHIGIANIENNQLYIYHAIGGEWNPNQQIKKESFETFTNPIDNNAMGIYRFNINPIAKQYFIEKAINFYQQKIIFDLDFDLKTNDKMYCAEYVYKSFVQSKNNELTFNHSHIKQFEFIGVDDITLHPQCKNILLYVYK</sequence>
<dbReference type="RefSeq" id="WP_379707342.1">
    <property type="nucleotide sequence ID" value="NZ_JBHSCZ010000001.1"/>
</dbReference>
<keyword evidence="2" id="KW-1185">Reference proteome</keyword>
<dbReference type="SUPFAM" id="SSF54001">
    <property type="entry name" value="Cysteine proteinases"/>
    <property type="match status" value="1"/>
</dbReference>
<dbReference type="Proteomes" id="UP001595907">
    <property type="component" value="Unassembled WGS sequence"/>
</dbReference>
<accession>A0ABV8QQC3</accession>
<evidence type="ECO:0000313" key="2">
    <source>
        <dbReference type="Proteomes" id="UP001595907"/>
    </source>
</evidence>
<dbReference type="InterPro" id="IPR038765">
    <property type="entry name" value="Papain-like_cys_pep_sf"/>
</dbReference>
<reference evidence="2" key="1">
    <citation type="journal article" date="2019" name="Int. J. Syst. Evol. Microbiol.">
        <title>The Global Catalogue of Microorganisms (GCM) 10K type strain sequencing project: providing services to taxonomists for standard genome sequencing and annotation.</title>
        <authorList>
            <consortium name="The Broad Institute Genomics Platform"/>
            <consortium name="The Broad Institute Genome Sequencing Center for Infectious Disease"/>
            <person name="Wu L."/>
            <person name="Ma J."/>
        </authorList>
    </citation>
    <scope>NUCLEOTIDE SEQUENCE [LARGE SCALE GENOMIC DNA]</scope>
    <source>
        <strain evidence="2">CECT 8289</strain>
    </source>
</reference>
<evidence type="ECO:0008006" key="3">
    <source>
        <dbReference type="Google" id="ProtNLM"/>
    </source>
</evidence>
<dbReference type="Gene3D" id="3.90.1720.10">
    <property type="entry name" value="endopeptidase domain like (from Nostoc punctiforme)"/>
    <property type="match status" value="1"/>
</dbReference>
<protein>
    <recommendedName>
        <fullName evidence="3">Permuted papain-like amidase YaeF/Yiix C92 family enzyme</fullName>
    </recommendedName>
</protein>
<name>A0ABV8QQC3_9BACT</name>
<gene>
    <name evidence="1" type="ORF">ACFOWM_03895</name>
</gene>